<dbReference type="PANTHER" id="PTHR23501:SF197">
    <property type="entry name" value="COMD"/>
    <property type="match status" value="1"/>
</dbReference>
<dbReference type="Gene3D" id="1.20.1250.20">
    <property type="entry name" value="MFS general substrate transporter like domains"/>
    <property type="match status" value="2"/>
</dbReference>
<dbReference type="PANTHER" id="PTHR23501">
    <property type="entry name" value="MAJOR FACILITATOR SUPERFAMILY"/>
    <property type="match status" value="1"/>
</dbReference>
<evidence type="ECO:0000256" key="4">
    <source>
        <dbReference type="ARBA" id="ARBA00022692"/>
    </source>
</evidence>
<dbReference type="Proteomes" id="UP000028123">
    <property type="component" value="Unassembled WGS sequence"/>
</dbReference>
<feature type="transmembrane region" description="Helical" evidence="7">
    <location>
        <begin position="46"/>
        <end position="64"/>
    </location>
</feature>
<feature type="domain" description="Major facilitator superfamily (MFS) profile" evidence="8">
    <location>
        <begin position="11"/>
        <end position="505"/>
    </location>
</feature>
<sequence>MTNEKTNVTLVIVGLLLGMLISALDQTIMATAMPTVVQELGGLSLYSWIFSIYMLTSTVSMPIYGKLADLYGRKKLYIAGMTLFMLGSVLCSLSGGMMELIVFRGLQGLGAGALMPLAVTIIGDLVPLEKRGRMQGMFAGVMTLASVIGPAIGGMFVEFLSWQWVFYINLPIGLAAILILIPALKETKNQGKASIDWFGALAMCGSVVAILLALVLGGGESGLGSGQHNSWSSPQVVGLFLLGAVLLALFLWIETKAKEPIIPLPLFRNRIISVTSVVAFLMSAGMFGAVTYIPLYVQGVIGVSPLLAGYILTPLMLAVAAAVTLGGRLMHRFAYRTFNVLGMVLMGLGFSLFATMDADTTKLQVIIYMIVAGFGIGLIIPTLNTSVIGAIGRERRGTATSLVQFFRSIGGTIGVSVLGVLMTGRMTSGMSGLGERFASLPADQLDKFADPQALLDPAVRTLLPADLLAELQNVFTHAVDGVFLAGTVIAAIGLVAALMMGNARMIQPASPPAASTAADAKQT</sequence>
<feature type="transmembrane region" description="Helical" evidence="7">
    <location>
        <begin position="405"/>
        <end position="424"/>
    </location>
</feature>
<dbReference type="InterPro" id="IPR004638">
    <property type="entry name" value="EmrB-like"/>
</dbReference>
<dbReference type="InterPro" id="IPR036259">
    <property type="entry name" value="MFS_trans_sf"/>
</dbReference>
<organism evidence="9 10">
    <name type="scientific">Paenibacillus tyrfis</name>
    <dbReference type="NCBI Taxonomy" id="1501230"/>
    <lineage>
        <taxon>Bacteria</taxon>
        <taxon>Bacillati</taxon>
        <taxon>Bacillota</taxon>
        <taxon>Bacilli</taxon>
        <taxon>Bacillales</taxon>
        <taxon>Paenibacillaceae</taxon>
        <taxon>Paenibacillus</taxon>
    </lineage>
</organism>
<dbReference type="GO" id="GO:0005886">
    <property type="term" value="C:plasma membrane"/>
    <property type="evidence" value="ECO:0007669"/>
    <property type="project" value="UniProtKB-SubCell"/>
</dbReference>
<dbReference type="InterPro" id="IPR011701">
    <property type="entry name" value="MFS"/>
</dbReference>
<reference evidence="9 10" key="1">
    <citation type="submission" date="2014-06" db="EMBL/GenBank/DDBJ databases">
        <title>Draft genome sequence of Paenibacillus sp. MSt1.</title>
        <authorList>
            <person name="Aw Y.K."/>
            <person name="Ong K.S."/>
            <person name="Gan H.M."/>
            <person name="Lee S.M."/>
        </authorList>
    </citation>
    <scope>NUCLEOTIDE SEQUENCE [LARGE SCALE GENOMIC DNA]</scope>
    <source>
        <strain evidence="9 10">MSt1</strain>
    </source>
</reference>
<comment type="caution">
    <text evidence="9">The sequence shown here is derived from an EMBL/GenBank/DDBJ whole genome shotgun (WGS) entry which is preliminary data.</text>
</comment>
<feature type="transmembrane region" description="Helical" evidence="7">
    <location>
        <begin position="236"/>
        <end position="253"/>
    </location>
</feature>
<keyword evidence="3" id="KW-1003">Cell membrane</keyword>
<dbReference type="OrthoDB" id="9816041at2"/>
<feature type="transmembrane region" description="Helical" evidence="7">
    <location>
        <begin position="365"/>
        <end position="384"/>
    </location>
</feature>
<feature type="transmembrane region" description="Helical" evidence="7">
    <location>
        <begin position="163"/>
        <end position="183"/>
    </location>
</feature>
<dbReference type="EMBL" id="JNVM01000005">
    <property type="protein sequence ID" value="KEQ26850.1"/>
    <property type="molecule type" value="Genomic_DNA"/>
</dbReference>
<dbReference type="PROSITE" id="PS50850">
    <property type="entry name" value="MFS"/>
    <property type="match status" value="1"/>
</dbReference>
<feature type="transmembrane region" description="Helical" evidence="7">
    <location>
        <begin position="481"/>
        <end position="500"/>
    </location>
</feature>
<dbReference type="Pfam" id="PF07690">
    <property type="entry name" value="MFS_1"/>
    <property type="match status" value="1"/>
</dbReference>
<feature type="transmembrane region" description="Helical" evidence="7">
    <location>
        <begin position="333"/>
        <end position="353"/>
    </location>
</feature>
<dbReference type="InterPro" id="IPR020846">
    <property type="entry name" value="MFS_dom"/>
</dbReference>
<gene>
    <name evidence="9" type="ORF">ET33_29325</name>
</gene>
<accession>A0A081P827</accession>
<feature type="transmembrane region" description="Helical" evidence="7">
    <location>
        <begin position="195"/>
        <end position="216"/>
    </location>
</feature>
<keyword evidence="10" id="KW-1185">Reference proteome</keyword>
<comment type="subcellular location">
    <subcellularLocation>
        <location evidence="1">Cell membrane</location>
        <topology evidence="1">Multi-pass membrane protein</topology>
    </subcellularLocation>
</comment>
<evidence type="ECO:0000313" key="10">
    <source>
        <dbReference type="Proteomes" id="UP000028123"/>
    </source>
</evidence>
<evidence type="ECO:0000256" key="5">
    <source>
        <dbReference type="ARBA" id="ARBA00022989"/>
    </source>
</evidence>
<dbReference type="PRINTS" id="PR01036">
    <property type="entry name" value="TCRTETB"/>
</dbReference>
<evidence type="ECO:0000256" key="2">
    <source>
        <dbReference type="ARBA" id="ARBA00022448"/>
    </source>
</evidence>
<dbReference type="CDD" id="cd17502">
    <property type="entry name" value="MFS_Azr1_MDR_like"/>
    <property type="match status" value="1"/>
</dbReference>
<feature type="transmembrane region" description="Helical" evidence="7">
    <location>
        <begin position="76"/>
        <end position="95"/>
    </location>
</feature>
<keyword evidence="5 7" id="KW-1133">Transmembrane helix</keyword>
<dbReference type="FunFam" id="1.20.1720.10:FF:000004">
    <property type="entry name" value="EmrB/QacA family drug resistance transporter"/>
    <property type="match status" value="1"/>
</dbReference>
<dbReference type="RefSeq" id="WP_036678094.1">
    <property type="nucleotide sequence ID" value="NZ_JNVM01000005.1"/>
</dbReference>
<keyword evidence="2" id="KW-0813">Transport</keyword>
<feature type="transmembrane region" description="Helical" evidence="7">
    <location>
        <begin position="101"/>
        <end position="126"/>
    </location>
</feature>
<dbReference type="eggNOG" id="COG2814">
    <property type="taxonomic scope" value="Bacteria"/>
</dbReference>
<dbReference type="GO" id="GO:0022857">
    <property type="term" value="F:transmembrane transporter activity"/>
    <property type="evidence" value="ECO:0007669"/>
    <property type="project" value="InterPro"/>
</dbReference>
<protein>
    <submittedName>
        <fullName evidence="9">Major facilitator transporter</fullName>
    </submittedName>
</protein>
<evidence type="ECO:0000256" key="1">
    <source>
        <dbReference type="ARBA" id="ARBA00004651"/>
    </source>
</evidence>
<dbReference type="SUPFAM" id="SSF103473">
    <property type="entry name" value="MFS general substrate transporter"/>
    <property type="match status" value="2"/>
</dbReference>
<feature type="transmembrane region" description="Helical" evidence="7">
    <location>
        <begin position="138"/>
        <end position="157"/>
    </location>
</feature>
<name>A0A081P827_9BACL</name>
<proteinExistence type="predicted"/>
<feature type="transmembrane region" description="Helical" evidence="7">
    <location>
        <begin position="307"/>
        <end position="326"/>
    </location>
</feature>
<dbReference type="NCBIfam" id="TIGR00711">
    <property type="entry name" value="efflux_EmrB"/>
    <property type="match status" value="1"/>
</dbReference>
<feature type="transmembrane region" description="Helical" evidence="7">
    <location>
        <begin position="274"/>
        <end position="295"/>
    </location>
</feature>
<evidence type="ECO:0000256" key="7">
    <source>
        <dbReference type="SAM" id="Phobius"/>
    </source>
</evidence>
<dbReference type="AlphaFoldDB" id="A0A081P827"/>
<evidence type="ECO:0000256" key="6">
    <source>
        <dbReference type="ARBA" id="ARBA00023136"/>
    </source>
</evidence>
<keyword evidence="4 7" id="KW-0812">Transmembrane</keyword>
<evidence type="ECO:0000259" key="8">
    <source>
        <dbReference type="PROSITE" id="PS50850"/>
    </source>
</evidence>
<evidence type="ECO:0000313" key="9">
    <source>
        <dbReference type="EMBL" id="KEQ26850.1"/>
    </source>
</evidence>
<evidence type="ECO:0000256" key="3">
    <source>
        <dbReference type="ARBA" id="ARBA00022475"/>
    </source>
</evidence>
<keyword evidence="6 7" id="KW-0472">Membrane</keyword>